<name>A0A396I9R8_MEDTR</name>
<reference evidence="3" key="1">
    <citation type="journal article" date="2018" name="Nat. Plants">
        <title>Whole-genome landscape of Medicago truncatula symbiotic genes.</title>
        <authorList>
            <person name="Pecrix Y."/>
            <person name="Staton S.E."/>
            <person name="Sallet E."/>
            <person name="Lelandais-Briere C."/>
            <person name="Moreau S."/>
            <person name="Carrere S."/>
            <person name="Blein T."/>
            <person name="Jardinaud M.F."/>
            <person name="Latrasse D."/>
            <person name="Zouine M."/>
            <person name="Zahm M."/>
            <person name="Kreplak J."/>
            <person name="Mayjonade B."/>
            <person name="Satge C."/>
            <person name="Perez M."/>
            <person name="Cauet S."/>
            <person name="Marande W."/>
            <person name="Chantry-Darmon C."/>
            <person name="Lopez-Roques C."/>
            <person name="Bouchez O."/>
            <person name="Berard A."/>
            <person name="Debelle F."/>
            <person name="Munos S."/>
            <person name="Bendahmane A."/>
            <person name="Berges H."/>
            <person name="Niebel A."/>
            <person name="Buitink J."/>
            <person name="Frugier F."/>
            <person name="Benhamed M."/>
            <person name="Crespi M."/>
            <person name="Gouzy J."/>
            <person name="Gamas P."/>
        </authorList>
    </citation>
    <scope>NUCLEOTIDE SEQUENCE [LARGE SCALE GENOMIC DNA]</scope>
    <source>
        <strain evidence="3">cv. Jemalong A17</strain>
    </source>
</reference>
<evidence type="ECO:0000313" key="3">
    <source>
        <dbReference type="Proteomes" id="UP000265566"/>
    </source>
</evidence>
<protein>
    <submittedName>
        <fullName evidence="2">Uncharacterized protein</fullName>
    </submittedName>
</protein>
<sequence>MFHRRDLPSEEEKTGGKSRILAKESNRSNLLSTVNKKTTLVSTVTLQSF</sequence>
<comment type="caution">
    <text evidence="2">The sequence shown here is derived from an EMBL/GenBank/DDBJ whole genome shotgun (WGS) entry which is preliminary data.</text>
</comment>
<proteinExistence type="predicted"/>
<dbReference type="AlphaFoldDB" id="A0A396I9R8"/>
<dbReference type="EMBL" id="PSQE01000004">
    <property type="protein sequence ID" value="RHN62359.1"/>
    <property type="molecule type" value="Genomic_DNA"/>
</dbReference>
<gene>
    <name evidence="2" type="ORF">MtrunA17_Chr4g0046571</name>
</gene>
<evidence type="ECO:0000256" key="1">
    <source>
        <dbReference type="SAM" id="MobiDB-lite"/>
    </source>
</evidence>
<dbReference type="Gramene" id="rna24925">
    <property type="protein sequence ID" value="RHN62359.1"/>
    <property type="gene ID" value="gene24925"/>
</dbReference>
<dbReference type="Proteomes" id="UP000265566">
    <property type="component" value="Chromosome 4"/>
</dbReference>
<feature type="region of interest" description="Disordered" evidence="1">
    <location>
        <begin position="1"/>
        <end position="24"/>
    </location>
</feature>
<evidence type="ECO:0000313" key="2">
    <source>
        <dbReference type="EMBL" id="RHN62359.1"/>
    </source>
</evidence>
<organism evidence="2 3">
    <name type="scientific">Medicago truncatula</name>
    <name type="common">Barrel medic</name>
    <name type="synonym">Medicago tribuloides</name>
    <dbReference type="NCBI Taxonomy" id="3880"/>
    <lineage>
        <taxon>Eukaryota</taxon>
        <taxon>Viridiplantae</taxon>
        <taxon>Streptophyta</taxon>
        <taxon>Embryophyta</taxon>
        <taxon>Tracheophyta</taxon>
        <taxon>Spermatophyta</taxon>
        <taxon>Magnoliopsida</taxon>
        <taxon>eudicotyledons</taxon>
        <taxon>Gunneridae</taxon>
        <taxon>Pentapetalae</taxon>
        <taxon>rosids</taxon>
        <taxon>fabids</taxon>
        <taxon>Fabales</taxon>
        <taxon>Fabaceae</taxon>
        <taxon>Papilionoideae</taxon>
        <taxon>50 kb inversion clade</taxon>
        <taxon>NPAAA clade</taxon>
        <taxon>Hologalegina</taxon>
        <taxon>IRL clade</taxon>
        <taxon>Trifolieae</taxon>
        <taxon>Medicago</taxon>
    </lineage>
</organism>
<accession>A0A396I9R8</accession>